<dbReference type="AlphaFoldDB" id="A0A9W9X668"/>
<dbReference type="EMBL" id="JAPWDQ010000005">
    <property type="protein sequence ID" value="KAJ5485032.1"/>
    <property type="molecule type" value="Genomic_DNA"/>
</dbReference>
<evidence type="ECO:0000313" key="8">
    <source>
        <dbReference type="EMBL" id="KAJ5485032.1"/>
    </source>
</evidence>
<keyword evidence="3 6" id="KW-0812">Transmembrane</keyword>
<dbReference type="GeneID" id="81624871"/>
<organism evidence="8 9">
    <name type="scientific">Penicillium diatomitis</name>
    <dbReference type="NCBI Taxonomy" id="2819901"/>
    <lineage>
        <taxon>Eukaryota</taxon>
        <taxon>Fungi</taxon>
        <taxon>Dikarya</taxon>
        <taxon>Ascomycota</taxon>
        <taxon>Pezizomycotina</taxon>
        <taxon>Eurotiomycetes</taxon>
        <taxon>Eurotiomycetidae</taxon>
        <taxon>Eurotiales</taxon>
        <taxon>Aspergillaceae</taxon>
        <taxon>Penicillium</taxon>
    </lineage>
</organism>
<dbReference type="GO" id="GO:0016020">
    <property type="term" value="C:membrane"/>
    <property type="evidence" value="ECO:0007669"/>
    <property type="project" value="UniProtKB-SubCell"/>
</dbReference>
<dbReference type="InterPro" id="IPR039357">
    <property type="entry name" value="SRD5A/TECR"/>
</dbReference>
<gene>
    <name evidence="8" type="ORF">N7539_005020</name>
</gene>
<evidence type="ECO:0000256" key="3">
    <source>
        <dbReference type="ARBA" id="ARBA00022692"/>
    </source>
</evidence>
<proteinExistence type="inferred from homology"/>
<comment type="similarity">
    <text evidence="2">Belongs to the steroid 5-alpha reductase family.</text>
</comment>
<comment type="caution">
    <text evidence="8">The sequence shown here is derived from an EMBL/GenBank/DDBJ whole genome shotgun (WGS) entry which is preliminary data.</text>
</comment>
<evidence type="ECO:0000256" key="1">
    <source>
        <dbReference type="ARBA" id="ARBA00004141"/>
    </source>
</evidence>
<feature type="transmembrane region" description="Helical" evidence="6">
    <location>
        <begin position="187"/>
        <end position="206"/>
    </location>
</feature>
<dbReference type="PROSITE" id="PS50244">
    <property type="entry name" value="S5A_REDUCTASE"/>
    <property type="match status" value="1"/>
</dbReference>
<dbReference type="InterPro" id="IPR001104">
    <property type="entry name" value="3-oxo-5_a-steroid_4-DH_C"/>
</dbReference>
<comment type="subcellular location">
    <subcellularLocation>
        <location evidence="1">Membrane</location>
        <topology evidence="1">Multi-pass membrane protein</topology>
    </subcellularLocation>
</comment>
<dbReference type="GO" id="GO:0016627">
    <property type="term" value="F:oxidoreductase activity, acting on the CH-CH group of donors"/>
    <property type="evidence" value="ECO:0007669"/>
    <property type="project" value="InterPro"/>
</dbReference>
<feature type="domain" description="3-oxo-5-alpha-steroid 4-dehydrogenase C-terminal" evidence="7">
    <location>
        <begin position="251"/>
        <end position="289"/>
    </location>
</feature>
<dbReference type="RefSeq" id="XP_056789816.1">
    <property type="nucleotide sequence ID" value="XM_056934622.1"/>
</dbReference>
<keyword evidence="4 6" id="KW-1133">Transmembrane helix</keyword>
<keyword evidence="9" id="KW-1185">Reference proteome</keyword>
<evidence type="ECO:0000256" key="4">
    <source>
        <dbReference type="ARBA" id="ARBA00022989"/>
    </source>
</evidence>
<feature type="transmembrane region" description="Helical" evidence="6">
    <location>
        <begin position="275"/>
        <end position="296"/>
    </location>
</feature>
<reference evidence="8" key="1">
    <citation type="submission" date="2022-12" db="EMBL/GenBank/DDBJ databases">
        <authorList>
            <person name="Petersen C."/>
        </authorList>
    </citation>
    <scope>NUCLEOTIDE SEQUENCE</scope>
    <source>
        <strain evidence="8">IBT 30728</strain>
    </source>
</reference>
<feature type="transmembrane region" description="Helical" evidence="6">
    <location>
        <begin position="332"/>
        <end position="350"/>
    </location>
</feature>
<name>A0A9W9X668_9EURO</name>
<evidence type="ECO:0000313" key="9">
    <source>
        <dbReference type="Proteomes" id="UP001148312"/>
    </source>
</evidence>
<dbReference type="Proteomes" id="UP001148312">
    <property type="component" value="Unassembled WGS sequence"/>
</dbReference>
<dbReference type="Pfam" id="PF02544">
    <property type="entry name" value="Steroid_dh"/>
    <property type="match status" value="1"/>
</dbReference>
<dbReference type="GO" id="GO:0006629">
    <property type="term" value="P:lipid metabolic process"/>
    <property type="evidence" value="ECO:0007669"/>
    <property type="project" value="InterPro"/>
</dbReference>
<evidence type="ECO:0000259" key="7">
    <source>
        <dbReference type="Pfam" id="PF02544"/>
    </source>
</evidence>
<evidence type="ECO:0000256" key="6">
    <source>
        <dbReference type="SAM" id="Phobius"/>
    </source>
</evidence>
<accession>A0A9W9X668</accession>
<evidence type="ECO:0000256" key="5">
    <source>
        <dbReference type="ARBA" id="ARBA00023136"/>
    </source>
</evidence>
<reference evidence="8" key="2">
    <citation type="journal article" date="2023" name="IMA Fungus">
        <title>Comparative genomic study of the Penicillium genus elucidates a diverse pangenome and 15 lateral gene transfer events.</title>
        <authorList>
            <person name="Petersen C."/>
            <person name="Sorensen T."/>
            <person name="Nielsen M.R."/>
            <person name="Sondergaard T.E."/>
            <person name="Sorensen J.L."/>
            <person name="Fitzpatrick D.A."/>
            <person name="Frisvad J.C."/>
            <person name="Nielsen K.L."/>
        </authorList>
    </citation>
    <scope>NUCLEOTIDE SEQUENCE</scope>
    <source>
        <strain evidence="8">IBT 30728</strain>
    </source>
</reference>
<keyword evidence="5 6" id="KW-0472">Membrane</keyword>
<sequence length="382" mass="42446">MGSVLSTAWANLPSFMDFHPPTPAAYTTALAVFQYFPVVTDDNTKFTLIEWVLSWYPAGKTSLKSSPFNIPGRLAWFAMEIVGPVNLLYNLSHTTPSLAELPMINKLMVALYCTHYANRAIISPFFSAPSMSPIHAFVMCSAMLFNWFNSSCLSGWLAGYEIPIQGYRTNGAQVMSSSTPFVPPTRLVVFIIAGTIIFFYGMAQNIRAETTLFRLRREEADRRASKRSDIDSHDLDRDHHLDLQKKDRNGNKYHKVYVIPPASGLFRYILYPHFVFEWLEWTGFALVGLAVFPLTLSMKVGTTTTASAGVAPALQPAPWIIPVAWAADKLGLPLPLPAVLFVINAVANMVPHARWGRKWYVGKFGAKAVAGRGAVVPCCEFL</sequence>
<protein>
    <recommendedName>
        <fullName evidence="7">3-oxo-5-alpha-steroid 4-dehydrogenase C-terminal domain-containing protein</fullName>
    </recommendedName>
</protein>
<dbReference type="PANTHER" id="PTHR10556">
    <property type="entry name" value="3-OXO-5-ALPHA-STEROID 4-DEHYDROGENASE"/>
    <property type="match status" value="1"/>
</dbReference>
<evidence type="ECO:0000256" key="2">
    <source>
        <dbReference type="ARBA" id="ARBA00007742"/>
    </source>
</evidence>
<dbReference type="PANTHER" id="PTHR10556:SF43">
    <property type="entry name" value="STEROID 5-ALPHA-REDUCTASE DET2"/>
    <property type="match status" value="1"/>
</dbReference>